<evidence type="ECO:0000256" key="1">
    <source>
        <dbReference type="SAM" id="Phobius"/>
    </source>
</evidence>
<evidence type="ECO:0000313" key="2">
    <source>
        <dbReference type="EMBL" id="MEM5286217.1"/>
    </source>
</evidence>
<comment type="caution">
    <text evidence="2">The sequence shown here is derived from an EMBL/GenBank/DDBJ whole genome shotgun (WGS) entry which is preliminary data.</text>
</comment>
<keyword evidence="1" id="KW-1133">Transmembrane helix</keyword>
<evidence type="ECO:0000313" key="3">
    <source>
        <dbReference type="Proteomes" id="UP001494588"/>
    </source>
</evidence>
<dbReference type="Proteomes" id="UP001494588">
    <property type="component" value="Unassembled WGS sequence"/>
</dbReference>
<keyword evidence="3" id="KW-1185">Reference proteome</keyword>
<accession>A0ABU9Q9X3</accession>
<dbReference type="RefSeq" id="WP_201650047.1">
    <property type="nucleotide sequence ID" value="NZ_CAJHCS010000007.1"/>
</dbReference>
<sequence length="49" mass="5731">MFDVIPYWMWVVSLIALAVMCGAVLSFGDSARRAVPRTRRNHHSPRRFR</sequence>
<protein>
    <submittedName>
        <fullName evidence="2">Uncharacterized protein</fullName>
    </submittedName>
</protein>
<keyword evidence="1" id="KW-0812">Transmembrane</keyword>
<name>A0ABU9Q9X3_9BURK</name>
<gene>
    <name evidence="2" type="ORF">V4C55_10870</name>
</gene>
<organism evidence="2 3">
    <name type="scientific">Paraburkholderia sabiae</name>
    <dbReference type="NCBI Taxonomy" id="273251"/>
    <lineage>
        <taxon>Bacteria</taxon>
        <taxon>Pseudomonadati</taxon>
        <taxon>Pseudomonadota</taxon>
        <taxon>Betaproteobacteria</taxon>
        <taxon>Burkholderiales</taxon>
        <taxon>Burkholderiaceae</taxon>
        <taxon>Paraburkholderia</taxon>
    </lineage>
</organism>
<keyword evidence="1" id="KW-0472">Membrane</keyword>
<reference evidence="2 3" key="1">
    <citation type="submission" date="2024-01" db="EMBL/GenBank/DDBJ databases">
        <title>The diversity of rhizobia nodulating Mimosa spp. in eleven states of Brazil covering several biomes is determined by host plant, location, and edaphic factors.</title>
        <authorList>
            <person name="Rouws L."/>
            <person name="Barauna A."/>
            <person name="Beukes C."/>
            <person name="De Faria S.M."/>
            <person name="Gross E."/>
            <person name="Dos Reis Junior F.B."/>
            <person name="Simon M."/>
            <person name="Maluk M."/>
            <person name="Odee D.W."/>
            <person name="Kenicer G."/>
            <person name="Young J.P.W."/>
            <person name="Reis V.M."/>
            <person name="Zilli J."/>
            <person name="James E.K."/>
        </authorList>
    </citation>
    <scope>NUCLEOTIDE SEQUENCE [LARGE SCALE GENOMIC DNA]</scope>
    <source>
        <strain evidence="2 3">JPY77</strain>
    </source>
</reference>
<feature type="transmembrane region" description="Helical" evidence="1">
    <location>
        <begin position="6"/>
        <end position="27"/>
    </location>
</feature>
<proteinExistence type="predicted"/>
<dbReference type="EMBL" id="JAZHGC010000008">
    <property type="protein sequence ID" value="MEM5286217.1"/>
    <property type="molecule type" value="Genomic_DNA"/>
</dbReference>